<dbReference type="Pfam" id="PF07550">
    <property type="entry name" value="Shr-like_HID"/>
    <property type="match status" value="1"/>
</dbReference>
<name>A0ABN1JHX0_9CLOT</name>
<keyword evidence="3" id="KW-1185">Reference proteome</keyword>
<protein>
    <recommendedName>
        <fullName evidence="1">Heme-binding protein Shr-like Hb-interacting domain-containing protein</fullName>
    </recommendedName>
</protein>
<dbReference type="EMBL" id="BAAACG010000009">
    <property type="protein sequence ID" value="GAA0740146.1"/>
    <property type="molecule type" value="Genomic_DNA"/>
</dbReference>
<dbReference type="RefSeq" id="WP_343761258.1">
    <property type="nucleotide sequence ID" value="NZ_BAAACG010000009.1"/>
</dbReference>
<sequence>MNIYCDKKTSVIRIRNYEDYNIYGSDNDNCFLKKLIILDHIKTHKTINIRNLSIENIYFYSYSSKINLENCKIKNILLTSSSFNLLTIGDNTCIDNISIESKKHTTIDFKSKISNINNITINKSMDKKYIPDIFLFGNFKDCNLKINSNISLTCGNFHIFNPIKIDIKSSYNNSIKLGGNFNKAQIDILNCKYIRGDTINIPENVLIIIHPKISFSNIVFDGNLKNCNIKTKNKGIITLKSFFIKKFIVDENSEITLYSKTNTIFKLLGIKGSLKLDGSYACVKNLLTQCILLKDRALLSINSNNLDLLPLKPMLPCINNLLKYFIEEKSETLTLNQIKCNCIDPNINLNIYKLIKLNPYSNMFNLNERKDMLLYSEKEPNISNPDSHIFILIFKIYYKDLYFYKSVILKAKYLYLQIDYESHQCIIENNINTLNYVFNQNWINNIKLKENINITNFSLNINRRNLIIDLNNNSFLLNNIVISDSKTVIKNGTIYLNSIDLWNKHTRNDITNKSFVKVFSTNLKSILKCLNIKILDFSYNVKLSPSDNIFLFYIGDSTSSNMIDFKLKNSIISINNNTMNNYYLINTFAKNNYIYNNSFYGFKNFIKIQSLDNCSYCNSYLSENDFSKSIENNTNILELIPFKNSKGININDEKIPSDLDKKEMKKILLQIGYSLTEGSTKTKPNIINKGSRIKLYKNQYCISYVILIYDGISWVEKLIPPVLSPDTTYNDMSHVIIITFPPDKVWVNGLISIEIINSSTHLLKNNEYHIDNNLGKLSIKNVILNEYEIPLYQGLLEPGINKIIIKSKNYDTAKTIQIIKAIQIVEFKNGIGKAITRINKEGINHIKASLISNKEKIDLGSPIKVDINPN</sequence>
<gene>
    <name evidence="2" type="ORF">GCM10008906_19790</name>
</gene>
<dbReference type="Proteomes" id="UP001501510">
    <property type="component" value="Unassembled WGS sequence"/>
</dbReference>
<organism evidence="2 3">
    <name type="scientific">Clostridium oceanicum</name>
    <dbReference type="NCBI Taxonomy" id="1543"/>
    <lineage>
        <taxon>Bacteria</taxon>
        <taxon>Bacillati</taxon>
        <taxon>Bacillota</taxon>
        <taxon>Clostridia</taxon>
        <taxon>Eubacteriales</taxon>
        <taxon>Clostridiaceae</taxon>
        <taxon>Clostridium</taxon>
    </lineage>
</organism>
<dbReference type="InterPro" id="IPR011432">
    <property type="entry name" value="Shr-like_HID"/>
</dbReference>
<evidence type="ECO:0000313" key="3">
    <source>
        <dbReference type="Proteomes" id="UP001501510"/>
    </source>
</evidence>
<reference evidence="2 3" key="1">
    <citation type="journal article" date="2019" name="Int. J. Syst. Evol. Microbiol.">
        <title>The Global Catalogue of Microorganisms (GCM) 10K type strain sequencing project: providing services to taxonomists for standard genome sequencing and annotation.</title>
        <authorList>
            <consortium name="The Broad Institute Genomics Platform"/>
            <consortium name="The Broad Institute Genome Sequencing Center for Infectious Disease"/>
            <person name="Wu L."/>
            <person name="Ma J."/>
        </authorList>
    </citation>
    <scope>NUCLEOTIDE SEQUENCE [LARGE SCALE GENOMIC DNA]</scope>
    <source>
        <strain evidence="2 3">JCM 1407</strain>
    </source>
</reference>
<proteinExistence type="predicted"/>
<accession>A0ABN1JHX0</accession>
<feature type="domain" description="Heme-binding protein Shr-like Hb-interacting" evidence="1">
    <location>
        <begin position="723"/>
        <end position="819"/>
    </location>
</feature>
<comment type="caution">
    <text evidence="2">The sequence shown here is derived from an EMBL/GenBank/DDBJ whole genome shotgun (WGS) entry which is preliminary data.</text>
</comment>
<evidence type="ECO:0000259" key="1">
    <source>
        <dbReference type="Pfam" id="PF07550"/>
    </source>
</evidence>
<evidence type="ECO:0000313" key="2">
    <source>
        <dbReference type="EMBL" id="GAA0740146.1"/>
    </source>
</evidence>